<proteinExistence type="inferred from homology"/>
<dbReference type="PROSITE" id="PS00523">
    <property type="entry name" value="SULFATASE_1"/>
    <property type="match status" value="1"/>
</dbReference>
<keyword evidence="2" id="KW-0732">Signal</keyword>
<accession>A0A6J4QNK8</accession>
<evidence type="ECO:0000313" key="8">
    <source>
        <dbReference type="EMBL" id="CAA9442330.1"/>
    </source>
</evidence>
<evidence type="ECO:0000256" key="5">
    <source>
        <dbReference type="PIRSR" id="PIRSR036666-50"/>
    </source>
</evidence>
<keyword evidence="4" id="KW-0325">Glycoprotein</keyword>
<dbReference type="PROSITE" id="PS00149">
    <property type="entry name" value="SULFATASE_2"/>
    <property type="match status" value="1"/>
</dbReference>
<dbReference type="PANTHER" id="PTHR43108">
    <property type="entry name" value="N-ACETYLGLUCOSAMINE-6-SULFATASE FAMILY MEMBER"/>
    <property type="match status" value="1"/>
</dbReference>
<feature type="region of interest" description="Disordered" evidence="6">
    <location>
        <begin position="256"/>
        <end position="287"/>
    </location>
</feature>
<dbReference type="GO" id="GO:0030203">
    <property type="term" value="P:glycosaminoglycan metabolic process"/>
    <property type="evidence" value="ECO:0007669"/>
    <property type="project" value="InterPro"/>
</dbReference>
<dbReference type="InterPro" id="IPR024607">
    <property type="entry name" value="Sulfatase_CS"/>
</dbReference>
<dbReference type="AlphaFoldDB" id="A0A6J4QNK8"/>
<comment type="similarity">
    <text evidence="1">Belongs to the sulfatase family.</text>
</comment>
<feature type="compositionally biased region" description="Acidic residues" evidence="6">
    <location>
        <begin position="442"/>
        <end position="454"/>
    </location>
</feature>
<dbReference type="PANTHER" id="PTHR43108:SF8">
    <property type="entry name" value="SD21168P"/>
    <property type="match status" value="1"/>
</dbReference>
<keyword evidence="3" id="KW-0378">Hydrolase</keyword>
<dbReference type="EMBL" id="CADCVE010000014">
    <property type="protein sequence ID" value="CAA9442330.1"/>
    <property type="molecule type" value="Genomic_DNA"/>
</dbReference>
<evidence type="ECO:0000256" key="3">
    <source>
        <dbReference type="ARBA" id="ARBA00022801"/>
    </source>
</evidence>
<dbReference type="CDD" id="cd16147">
    <property type="entry name" value="G6S"/>
    <property type="match status" value="1"/>
</dbReference>
<organism evidence="8">
    <name type="scientific">uncultured Rubrobacteraceae bacterium</name>
    <dbReference type="NCBI Taxonomy" id="349277"/>
    <lineage>
        <taxon>Bacteria</taxon>
        <taxon>Bacillati</taxon>
        <taxon>Actinomycetota</taxon>
        <taxon>Rubrobacteria</taxon>
        <taxon>Rubrobacterales</taxon>
        <taxon>Rubrobacteraceae</taxon>
        <taxon>environmental samples</taxon>
    </lineage>
</organism>
<dbReference type="InterPro" id="IPR000917">
    <property type="entry name" value="Sulfatase_N"/>
</dbReference>
<evidence type="ECO:0000256" key="4">
    <source>
        <dbReference type="ARBA" id="ARBA00023180"/>
    </source>
</evidence>
<name>A0A6J4QNK8_9ACTN</name>
<comment type="PTM">
    <text evidence="5">The conversion to 3-oxoalanine (also known as C-formylglycine, FGly), of a serine or cysteine residue in prokaryotes and of a cysteine residue in eukaryotes, is critical for catalytic activity.</text>
</comment>
<feature type="domain" description="Sulfatase N-terminal" evidence="7">
    <location>
        <begin position="73"/>
        <end position="403"/>
    </location>
</feature>
<evidence type="ECO:0000256" key="2">
    <source>
        <dbReference type="ARBA" id="ARBA00022729"/>
    </source>
</evidence>
<dbReference type="GO" id="GO:0008449">
    <property type="term" value="F:N-acetylglucosamine-6-sulfatase activity"/>
    <property type="evidence" value="ECO:0007669"/>
    <property type="project" value="InterPro"/>
</dbReference>
<gene>
    <name evidence="8" type="ORF">AVDCRST_MAG28-524</name>
</gene>
<dbReference type="InterPro" id="IPR012251">
    <property type="entry name" value="GlcNAc_6-SO4ase"/>
</dbReference>
<evidence type="ECO:0000259" key="7">
    <source>
        <dbReference type="Pfam" id="PF00884"/>
    </source>
</evidence>
<feature type="region of interest" description="Disordered" evidence="6">
    <location>
        <begin position="439"/>
        <end position="460"/>
    </location>
</feature>
<dbReference type="InterPro" id="IPR017850">
    <property type="entry name" value="Alkaline_phosphatase_core_sf"/>
</dbReference>
<protein>
    <submittedName>
        <fullName evidence="8">Sulfatase</fullName>
    </submittedName>
</protein>
<sequence>MLSNRRAPERCRRVAVPKLARVRFGMGWCRGKSLLRATLLGVLACLAGLLVVGCSGAGTGQEEGVAEVAAEQPNIVFVLADDLDLASVEQMPNINSLIAGEGATFENTSVSYPICCPSRATMLTGLYSHNHGVRGNKQPVGGFEKFRDGGMEEGTIAARLKEEGYRTALIGKYLNGYGQGDPTYVPPGWDEWYAKPGRFEYYDYELNENGEMVSYGSEEEEYLTDVLSGKATDFVERATSEDQPFFAYVAPIAPHSPSTPAERHKGAFSGEEAPRTPSFDEEDVSDKPSWIQDLAPLSENEKSGIDARHQERLESMLAVDDMVGSLVEELEAAGELENTYIFFTSDNGFHLGTHRMKHGKKTPYEVAARVPLFVRGPGVPAGSTVENLALNNDLAPTFADLGGLEGFEADGRSLAPLMHAEDTPWRSNILLEAFLDGKSADGEGDAETDGEEGGEGNRTDQTAFQAVRTEEHKYVEHENGERELYDLRNDPYELENLYETADPALIEDLQARLAELKDCSGDECREAEDAG</sequence>
<dbReference type="PIRSF" id="PIRSF036666">
    <property type="entry name" value="G6S"/>
    <property type="match status" value="1"/>
</dbReference>
<dbReference type="SUPFAM" id="SSF53649">
    <property type="entry name" value="Alkaline phosphatase-like"/>
    <property type="match status" value="1"/>
</dbReference>
<feature type="modified residue" description="3-oxoalanine (Cys)" evidence="5">
    <location>
        <position position="115"/>
    </location>
</feature>
<evidence type="ECO:0000256" key="6">
    <source>
        <dbReference type="SAM" id="MobiDB-lite"/>
    </source>
</evidence>
<dbReference type="Pfam" id="PF00884">
    <property type="entry name" value="Sulfatase"/>
    <property type="match status" value="1"/>
</dbReference>
<reference evidence="8" key="1">
    <citation type="submission" date="2020-02" db="EMBL/GenBank/DDBJ databases">
        <authorList>
            <person name="Meier V. D."/>
        </authorList>
    </citation>
    <scope>NUCLEOTIDE SEQUENCE</scope>
    <source>
        <strain evidence="8">AVDCRST_MAG28</strain>
    </source>
</reference>
<dbReference type="Gene3D" id="3.40.720.10">
    <property type="entry name" value="Alkaline Phosphatase, subunit A"/>
    <property type="match status" value="1"/>
</dbReference>
<evidence type="ECO:0000256" key="1">
    <source>
        <dbReference type="ARBA" id="ARBA00008779"/>
    </source>
</evidence>